<organism evidence="1 2">
    <name type="scientific">Actinophytocola xanthii</name>
    <dbReference type="NCBI Taxonomy" id="1912961"/>
    <lineage>
        <taxon>Bacteria</taxon>
        <taxon>Bacillati</taxon>
        <taxon>Actinomycetota</taxon>
        <taxon>Actinomycetes</taxon>
        <taxon>Pseudonocardiales</taxon>
        <taxon>Pseudonocardiaceae</taxon>
    </lineage>
</organism>
<name>A0A1Q8C4F2_9PSEU</name>
<reference evidence="1 2" key="1">
    <citation type="submission" date="2016-12" db="EMBL/GenBank/DDBJ databases">
        <title>The draft genome sequence of Actinophytocola sp. 11-183.</title>
        <authorList>
            <person name="Wang W."/>
            <person name="Yuan L."/>
        </authorList>
    </citation>
    <scope>NUCLEOTIDE SEQUENCE [LARGE SCALE GENOMIC DNA]</scope>
    <source>
        <strain evidence="1 2">11-183</strain>
    </source>
</reference>
<evidence type="ECO:0000313" key="2">
    <source>
        <dbReference type="Proteomes" id="UP000185596"/>
    </source>
</evidence>
<dbReference type="AlphaFoldDB" id="A0A1Q8C4F2"/>
<evidence type="ECO:0000313" key="1">
    <source>
        <dbReference type="EMBL" id="OLF09256.1"/>
    </source>
</evidence>
<protein>
    <submittedName>
        <fullName evidence="1">Uncharacterized protein</fullName>
    </submittedName>
</protein>
<keyword evidence="2" id="KW-1185">Reference proteome</keyword>
<proteinExistence type="predicted"/>
<comment type="caution">
    <text evidence="1">The sequence shown here is derived from an EMBL/GenBank/DDBJ whole genome shotgun (WGS) entry which is preliminary data.</text>
</comment>
<dbReference type="Proteomes" id="UP000185596">
    <property type="component" value="Unassembled WGS sequence"/>
</dbReference>
<dbReference type="EMBL" id="MSIE01000086">
    <property type="protein sequence ID" value="OLF09256.1"/>
    <property type="molecule type" value="Genomic_DNA"/>
</dbReference>
<gene>
    <name evidence="1" type="ORF">BU204_33090</name>
</gene>
<sequence length="80" mass="8029">MKENCPVSHEIPGSPAEFTEPVGPMRLLPSVDFAGRTAALSRVALPVAMLAASLAAAAPGSGGEDVTLLNGTTCCPPSHS</sequence>
<accession>A0A1Q8C4F2</accession>